<dbReference type="AlphaFoldDB" id="A0A2H1KBM1"/>
<evidence type="ECO:0000313" key="2">
    <source>
        <dbReference type="EMBL" id="SMX97130.1"/>
    </source>
</evidence>
<dbReference type="InterPro" id="IPR015020">
    <property type="entry name" value="Rv2525c-like_Glyco_Hydro-like"/>
</dbReference>
<dbReference type="InterPro" id="IPR017853">
    <property type="entry name" value="GH"/>
</dbReference>
<protein>
    <recommendedName>
        <fullName evidence="1">Rv2525c-like glycoside hydrolase-like domain-containing protein</fullName>
    </recommendedName>
</protein>
<sequence length="552" mass="59874">SYSATASALNSSEYFFFGMVSTRILRPIMGQTQRVHHSGFIPIRGLVRGLQLELGMSDNEVDGVYGDTLHSRVPFLNPTGGNGEANVRLVQSALRVKGYDASPVDDILGGFGDYNDRTIGAVNALRNDANYTTLAGTTGSGGGVVDREVWKGLCSQDAYVLVQGGDAKLRTIQQRLNDAAYQPQMGLNPTDGIITPQLARGLMKALQILLGIANPDGIWGPKTANAVRAQGPIDAPGQQWTRLLAYALYVNEYTDMDVNDPSWSAVAQRARGFGLSLRLNVTDTGPISTLIVAALFVSYGDQQRGYDDLRWDADPTQPTIGIDTASRLTDLTRTFELPESDLYQMHVGFVGRYLQNAPDPVLDKEMTIDEIYALAELSTSNAYGTVPFGIAPIWQTSANDGGYFIPGRGTSDAQAADTRAEAFGIPKNVTIYFAVDFDAFGSTIEDLIIPYFRELNDEMSAIGGNPIGAYGPRAVCNRLAEEGLATASYVGNLSYGWTGNLGQKMPSNWAIDQFFEFEADFYDADGTFIGTHGVDQLIHNPENGQLWYPEPA</sequence>
<proteinExistence type="predicted"/>
<feature type="non-terminal residue" evidence="2">
    <location>
        <position position="1"/>
    </location>
</feature>
<dbReference type="CDD" id="cd06418">
    <property type="entry name" value="GH25_BacA-like"/>
    <property type="match status" value="1"/>
</dbReference>
<evidence type="ECO:0000313" key="3">
    <source>
        <dbReference type="Proteomes" id="UP000234641"/>
    </source>
</evidence>
<feature type="domain" description="Rv2525c-like glycoside hydrolase-like" evidence="1">
    <location>
        <begin position="342"/>
        <end position="514"/>
    </location>
</feature>
<dbReference type="EMBL" id="FXYY01000026">
    <property type="protein sequence ID" value="SMX97130.1"/>
    <property type="molecule type" value="Genomic_DNA"/>
</dbReference>
<evidence type="ECO:0000259" key="1">
    <source>
        <dbReference type="Pfam" id="PF08924"/>
    </source>
</evidence>
<organism evidence="2 3">
    <name type="scientific">Brevibacterium linens ATCC 9172</name>
    <dbReference type="NCBI Taxonomy" id="1255617"/>
    <lineage>
        <taxon>Bacteria</taxon>
        <taxon>Bacillati</taxon>
        <taxon>Actinomycetota</taxon>
        <taxon>Actinomycetes</taxon>
        <taxon>Micrococcales</taxon>
        <taxon>Brevibacteriaceae</taxon>
        <taxon>Brevibacterium</taxon>
    </lineage>
</organism>
<accession>A0A2H1KBM1</accession>
<name>A0A2H1KBM1_BRELN</name>
<gene>
    <name evidence="2" type="ORF">BLIN9172_03006</name>
</gene>
<dbReference type="SUPFAM" id="SSF51445">
    <property type="entry name" value="(Trans)glycosidases"/>
    <property type="match status" value="1"/>
</dbReference>
<reference evidence="2 3" key="1">
    <citation type="submission" date="2017-03" db="EMBL/GenBank/DDBJ databases">
        <authorList>
            <person name="Afonso C.L."/>
            <person name="Miller P.J."/>
            <person name="Scott M.A."/>
            <person name="Spackman E."/>
            <person name="Goraichik I."/>
            <person name="Dimitrov K.M."/>
            <person name="Suarez D.L."/>
            <person name="Swayne D.E."/>
        </authorList>
    </citation>
    <scope>NUCLEOTIDE SEQUENCE [LARGE SCALE GENOMIC DNA]</scope>
    <source>
        <strain evidence="2 3">ATCC 9172</strain>
    </source>
</reference>
<dbReference type="Proteomes" id="UP000234641">
    <property type="component" value="Unassembled WGS sequence"/>
</dbReference>
<dbReference type="Pfam" id="PF08924">
    <property type="entry name" value="Rv2525c_GlyHyd-like"/>
    <property type="match status" value="1"/>
</dbReference>
<dbReference type="Gene3D" id="3.20.20.80">
    <property type="entry name" value="Glycosidases"/>
    <property type="match status" value="1"/>
</dbReference>